<comment type="similarity">
    <text evidence="2">Belongs to the WrbA family.</text>
</comment>
<comment type="caution">
    <text evidence="9">The sequence shown here is derived from an EMBL/GenBank/DDBJ whole genome shotgun (WGS) entry which is preliminary data.</text>
</comment>
<dbReference type="Proteomes" id="UP000030161">
    <property type="component" value="Unassembled WGS sequence"/>
</dbReference>
<dbReference type="AlphaFoldDB" id="A0AB34PJ27"/>
<keyword evidence="4" id="KW-0843">Virulence</keyword>
<dbReference type="Gene3D" id="3.40.50.360">
    <property type="match status" value="1"/>
</dbReference>
<dbReference type="EMBL" id="AJIX01000052">
    <property type="protein sequence ID" value="KGR02266.1"/>
    <property type="molecule type" value="Genomic_DNA"/>
</dbReference>
<keyword evidence="3" id="KW-1003">Cell membrane</keyword>
<dbReference type="PANTHER" id="PTHR30546:SF23">
    <property type="entry name" value="FLAVOPROTEIN-LIKE PROTEIN YCP4-RELATED"/>
    <property type="match status" value="1"/>
</dbReference>
<feature type="region of interest" description="Disordered" evidence="7">
    <location>
        <begin position="202"/>
        <end position="288"/>
    </location>
</feature>
<dbReference type="FunFam" id="3.40.50.360:FF:000001">
    <property type="entry name" value="NAD(P)H dehydrogenase (Quinone) FQR1-like"/>
    <property type="match status" value="1"/>
</dbReference>
<dbReference type="InterPro" id="IPR005025">
    <property type="entry name" value="FMN_Rdtase-like_dom"/>
</dbReference>
<dbReference type="GO" id="GO:0005886">
    <property type="term" value="C:plasma membrane"/>
    <property type="evidence" value="ECO:0007669"/>
    <property type="project" value="UniProtKB-SubCell"/>
</dbReference>
<proteinExistence type="inferred from homology"/>
<evidence type="ECO:0000256" key="1">
    <source>
        <dbReference type="ARBA" id="ARBA00004202"/>
    </source>
</evidence>
<dbReference type="InterPro" id="IPR010089">
    <property type="entry name" value="Flavoprotein_WrbA-like"/>
</dbReference>
<evidence type="ECO:0000256" key="3">
    <source>
        <dbReference type="ARBA" id="ARBA00022475"/>
    </source>
</evidence>
<name>A0AB34PJ27_CANAX</name>
<evidence type="ECO:0000259" key="8">
    <source>
        <dbReference type="PROSITE" id="PS50902"/>
    </source>
</evidence>
<evidence type="ECO:0000256" key="6">
    <source>
        <dbReference type="ARBA" id="ARBA00053955"/>
    </source>
</evidence>
<dbReference type="SUPFAM" id="SSF52218">
    <property type="entry name" value="Flavoproteins"/>
    <property type="match status" value="1"/>
</dbReference>
<comment type="subcellular location">
    <subcellularLocation>
        <location evidence="1">Cell membrane</location>
        <topology evidence="1">Peripheral membrane protein</topology>
    </subcellularLocation>
</comment>
<feature type="compositionally biased region" description="Polar residues" evidence="7">
    <location>
        <begin position="261"/>
        <end position="288"/>
    </location>
</feature>
<dbReference type="InterPro" id="IPR029039">
    <property type="entry name" value="Flavoprotein-like_sf"/>
</dbReference>
<feature type="compositionally biased region" description="Low complexity" evidence="7">
    <location>
        <begin position="205"/>
        <end position="254"/>
    </location>
</feature>
<protein>
    <submittedName>
        <fullName evidence="9">NAD(P)H:quinone oxidoreductase, type IV</fullName>
    </submittedName>
</protein>
<organism evidence="9 10">
    <name type="scientific">Candida albicans P78048</name>
    <dbReference type="NCBI Taxonomy" id="1094989"/>
    <lineage>
        <taxon>Eukaryota</taxon>
        <taxon>Fungi</taxon>
        <taxon>Dikarya</taxon>
        <taxon>Ascomycota</taxon>
        <taxon>Saccharomycotina</taxon>
        <taxon>Pichiomycetes</taxon>
        <taxon>Debaryomycetaceae</taxon>
        <taxon>Candida/Lodderomyces clade</taxon>
        <taxon>Candida</taxon>
    </lineage>
</organism>
<comment type="function">
    <text evidence="6">Flavodoxin-like protein (FLP) that plays a role in cell wall integrity, oxidative stress protection and virulence. FLPs act as NAD(P)H quinone oxidoreductases. Reduces ubiquinone (coenzyme Q), enabling it to serve as an antioxidant in the membrane.</text>
</comment>
<reference evidence="9 10" key="1">
    <citation type="submission" date="2013-12" db="EMBL/GenBank/DDBJ databases">
        <title>The Genome Sequence of Candida albicans P78048.</title>
        <authorList>
            <consortium name="The Broad Institute Genome Sequencing Platform"/>
            <consortium name="The Broad Institute Genome Sequencing Center for Infectious Disease"/>
            <person name="Cuomo C."/>
            <person name="Bennett R."/>
            <person name="Hirakawa M."/>
            <person name="Noverr M."/>
            <person name="Mitchell A."/>
            <person name="Young S.K."/>
            <person name="Zeng Q."/>
            <person name="Gargeya S."/>
            <person name="Fitzgerald M."/>
            <person name="Abouelleil A."/>
            <person name="Alvarado L."/>
            <person name="Berlin A.M."/>
            <person name="Chapman S.B."/>
            <person name="Dewar J."/>
            <person name="Goldberg J."/>
            <person name="Griggs A."/>
            <person name="Gujja S."/>
            <person name="Hansen M."/>
            <person name="Howarth C."/>
            <person name="Imamovic A."/>
            <person name="Larimer J."/>
            <person name="McCowan C."/>
            <person name="Murphy C."/>
            <person name="Pearson M."/>
            <person name="Priest M."/>
            <person name="Roberts A."/>
            <person name="Saif S."/>
            <person name="Shea T."/>
            <person name="Sykes S."/>
            <person name="Wortman J."/>
            <person name="Nusbaum C."/>
            <person name="Birren B."/>
        </authorList>
    </citation>
    <scope>NUCLEOTIDE SEQUENCE [LARGE SCALE GENOMIC DNA]</scope>
    <source>
        <strain evidence="9 10">P78048</strain>
    </source>
</reference>
<dbReference type="PROSITE" id="PS50902">
    <property type="entry name" value="FLAVODOXIN_LIKE"/>
    <property type="match status" value="1"/>
</dbReference>
<dbReference type="Pfam" id="PF03358">
    <property type="entry name" value="FMN_red"/>
    <property type="match status" value="1"/>
</dbReference>
<evidence type="ECO:0000256" key="2">
    <source>
        <dbReference type="ARBA" id="ARBA00006961"/>
    </source>
</evidence>
<dbReference type="SMR" id="A0AB34PJ27"/>
<keyword evidence="5" id="KW-0472">Membrane</keyword>
<evidence type="ECO:0000313" key="10">
    <source>
        <dbReference type="Proteomes" id="UP000030161"/>
    </source>
</evidence>
<dbReference type="GO" id="GO:0003955">
    <property type="term" value="F:NAD(P)H dehydrogenase (quinone) activity"/>
    <property type="evidence" value="ECO:0007669"/>
    <property type="project" value="InterPro"/>
</dbReference>
<evidence type="ECO:0000313" key="9">
    <source>
        <dbReference type="EMBL" id="KGR02266.1"/>
    </source>
</evidence>
<dbReference type="GO" id="GO:0010181">
    <property type="term" value="F:FMN binding"/>
    <property type="evidence" value="ECO:0007669"/>
    <property type="project" value="InterPro"/>
</dbReference>
<dbReference type="InterPro" id="IPR008254">
    <property type="entry name" value="Flavodoxin/NO_synth"/>
</dbReference>
<accession>A0AB34PJ27</accession>
<dbReference type="GO" id="GO:0034599">
    <property type="term" value="P:cellular response to oxidative stress"/>
    <property type="evidence" value="ECO:0007669"/>
    <property type="project" value="UniProtKB-ARBA"/>
</dbReference>
<dbReference type="PANTHER" id="PTHR30546">
    <property type="entry name" value="FLAVODOXIN-RELATED PROTEIN WRBA-RELATED"/>
    <property type="match status" value="1"/>
</dbReference>
<feature type="domain" description="Flavodoxin-like" evidence="8">
    <location>
        <begin position="3"/>
        <end position="192"/>
    </location>
</feature>
<sequence length="288" mass="29783">MKIAIIQYSTYGHITQLAKAVQKGVADAGYKADIFQVPETLPQEVLDKMHAPAKPTDIPIATNDTLTEYDAFLFGVPTRYGTAPAQFFEFWGATGGLWANGSLAGKPAGVFVSTSGQGGGQETTVRNFLNFLAHHGMPYIPLGYANAFALQSSMEEVHGGSPYGAGTFANVDGSRQPSTLELEIAEKQGEAFVKSATKLVKGSKKTNTTTTSKSAATSDAAGTTSGTAAGTSAATGAATGTSAPKESTKEASSSAKKEATNGTATRTQQSTKAPETAEKSSCSKCIIM</sequence>
<dbReference type="NCBIfam" id="TIGR01755">
    <property type="entry name" value="flav_wrbA"/>
    <property type="match status" value="1"/>
</dbReference>
<evidence type="ECO:0000256" key="7">
    <source>
        <dbReference type="SAM" id="MobiDB-lite"/>
    </source>
</evidence>
<gene>
    <name evidence="9" type="ORF">MG3_05915</name>
</gene>
<dbReference type="NCBIfam" id="NF002999">
    <property type="entry name" value="PRK03767.1"/>
    <property type="match status" value="1"/>
</dbReference>
<evidence type="ECO:0000256" key="4">
    <source>
        <dbReference type="ARBA" id="ARBA00023026"/>
    </source>
</evidence>
<evidence type="ECO:0000256" key="5">
    <source>
        <dbReference type="ARBA" id="ARBA00023136"/>
    </source>
</evidence>